<evidence type="ECO:0000313" key="3">
    <source>
        <dbReference type="EMBL" id="KAA1126839.1"/>
    </source>
</evidence>
<accession>A0A5B0MHH7</accession>
<dbReference type="Proteomes" id="UP000324748">
    <property type="component" value="Unassembled WGS sequence"/>
</dbReference>
<gene>
    <name evidence="2" type="ORF">PGT21_015616</name>
    <name evidence="3" type="ORF">PGTUg99_027276</name>
</gene>
<evidence type="ECO:0000313" key="5">
    <source>
        <dbReference type="Proteomes" id="UP000325313"/>
    </source>
</evidence>
<organism evidence="2 4">
    <name type="scientific">Puccinia graminis f. sp. tritici</name>
    <dbReference type="NCBI Taxonomy" id="56615"/>
    <lineage>
        <taxon>Eukaryota</taxon>
        <taxon>Fungi</taxon>
        <taxon>Dikarya</taxon>
        <taxon>Basidiomycota</taxon>
        <taxon>Pucciniomycotina</taxon>
        <taxon>Pucciniomycetes</taxon>
        <taxon>Pucciniales</taxon>
        <taxon>Pucciniaceae</taxon>
        <taxon>Puccinia</taxon>
    </lineage>
</organism>
<proteinExistence type="predicted"/>
<reference evidence="4 5" key="1">
    <citation type="submission" date="2019-05" db="EMBL/GenBank/DDBJ databases">
        <title>Emergence of the Ug99 lineage of the wheat stem rust pathogen through somatic hybridization.</title>
        <authorList>
            <person name="Li F."/>
            <person name="Upadhyaya N.M."/>
            <person name="Sperschneider J."/>
            <person name="Matny O."/>
            <person name="Nguyen-Phuc H."/>
            <person name="Mago R."/>
            <person name="Raley C."/>
            <person name="Miller M.E."/>
            <person name="Silverstein K.A.T."/>
            <person name="Henningsen E."/>
            <person name="Hirsch C.D."/>
            <person name="Visser B."/>
            <person name="Pretorius Z.A."/>
            <person name="Steffenson B.J."/>
            <person name="Schwessinger B."/>
            <person name="Dodds P.N."/>
            <person name="Figueroa M."/>
        </authorList>
    </citation>
    <scope>NUCLEOTIDE SEQUENCE [LARGE SCALE GENOMIC DNA]</scope>
    <source>
        <strain evidence="2">21-0</strain>
        <strain evidence="3 5">Ug99</strain>
    </source>
</reference>
<evidence type="ECO:0000256" key="1">
    <source>
        <dbReference type="SAM" id="MobiDB-lite"/>
    </source>
</evidence>
<evidence type="ECO:0000313" key="2">
    <source>
        <dbReference type="EMBL" id="KAA1076677.1"/>
    </source>
</evidence>
<dbReference type="AlphaFoldDB" id="A0A5B0MHH7"/>
<name>A0A5B0MHH7_PUCGR</name>
<dbReference type="Gene3D" id="3.60.130.30">
    <property type="match status" value="1"/>
</dbReference>
<dbReference type="EMBL" id="VSWC01000145">
    <property type="protein sequence ID" value="KAA1076677.1"/>
    <property type="molecule type" value="Genomic_DNA"/>
</dbReference>
<dbReference type="EMBL" id="VDEP01000170">
    <property type="protein sequence ID" value="KAA1126839.1"/>
    <property type="molecule type" value="Genomic_DNA"/>
</dbReference>
<comment type="caution">
    <text evidence="2">The sequence shown here is derived from an EMBL/GenBank/DDBJ whole genome shotgun (WGS) entry which is preliminary data.</text>
</comment>
<protein>
    <submittedName>
        <fullName evidence="2">Uncharacterized protein</fullName>
    </submittedName>
</protein>
<dbReference type="OrthoDB" id="2505020at2759"/>
<keyword evidence="4" id="KW-1185">Reference proteome</keyword>
<feature type="region of interest" description="Disordered" evidence="1">
    <location>
        <begin position="355"/>
        <end position="386"/>
    </location>
</feature>
<feature type="compositionally biased region" description="Polar residues" evidence="1">
    <location>
        <begin position="83"/>
        <end position="97"/>
    </location>
</feature>
<dbReference type="Proteomes" id="UP000325313">
    <property type="component" value="Unassembled WGS sequence"/>
</dbReference>
<sequence length="386" mass="43055">MQNQCDILPNDRMVVLLDEAGVCVGVGVPPNPASSGRHMKPDIRAKMTLDTTVSTSSWDTLDGVVLQSTQSITGPPISPFPLNKTTNGETQAPNGSDKLSMSFQTYGLYGLGDAKSKGMHDLKIKITKKQIDLDELQGYKSLWRTEPFTSLLPNPLRKSQNTLDVQAMAKFRNKITYYSKLSLWINKAFLPKAASIAEDAITYLKQHGSDLLRDNLANEKNLIIASRTISVNHQVHTHRDKKNALLFDSACFFGNHKGGEFLLPTLGVAYPGLHGYLFHGPLRILLHGVARFHFPANLHKPPRRYSVAFWSRASSFAAVARDSADRDGKKVYSNSKYWLPIYSAYNSDSVNHMLHTQKLESRKRVPSQTENKNAPGQGAEKHKKRK</sequence>
<feature type="region of interest" description="Disordered" evidence="1">
    <location>
        <begin position="75"/>
        <end position="97"/>
    </location>
</feature>
<evidence type="ECO:0000313" key="4">
    <source>
        <dbReference type="Proteomes" id="UP000324748"/>
    </source>
</evidence>